<dbReference type="AlphaFoldDB" id="A6KNQ2"/>
<accession>A6KNQ2</accession>
<dbReference type="Proteomes" id="UP000234681">
    <property type="component" value="Chromosome 1"/>
</dbReference>
<sequence>MCTRENALTAAAFVGRALLRVPTFASISGYTRASAPFVVHFVPRPSHTPPTCCYTIAPTALPPAPPHLPLLALLILLAFLAGNPSRQWQACPVTSTAMVRPVDRPFAVVAVMVPSHNWPACWLTSSATWRRRQLDAHHLRLKLQKSPVPRNL</sequence>
<reference evidence="2" key="1">
    <citation type="submission" date="2005-09" db="EMBL/GenBank/DDBJ databases">
        <authorList>
            <person name="Mural R.J."/>
            <person name="Li P.W."/>
            <person name="Adams M.D."/>
            <person name="Amanatides P.G."/>
            <person name="Baden-Tillson H."/>
            <person name="Barnstead M."/>
            <person name="Chin S.H."/>
            <person name="Dew I."/>
            <person name="Evans C.A."/>
            <person name="Ferriera S."/>
            <person name="Flanigan M."/>
            <person name="Fosler C."/>
            <person name="Glodek A."/>
            <person name="Gu Z."/>
            <person name="Holt R.A."/>
            <person name="Jennings D."/>
            <person name="Kraft C.L."/>
            <person name="Lu F."/>
            <person name="Nguyen T."/>
            <person name="Nusskern D.R."/>
            <person name="Pfannkoch C.M."/>
            <person name="Sitter C."/>
            <person name="Sutton G.G."/>
            <person name="Venter J.C."/>
            <person name="Wang Z."/>
            <person name="Woodage T."/>
            <person name="Zheng X.H."/>
            <person name="Zhong F."/>
        </authorList>
    </citation>
    <scope>NUCLEOTIDE SEQUENCE [LARGE SCALE GENOMIC DNA]</scope>
    <source>
        <strain>BN</strain>
        <strain evidence="2">Sprague-Dawley</strain>
    </source>
</reference>
<dbReference type="EMBL" id="CH474075">
    <property type="protein sequence ID" value="EDL75871.1"/>
    <property type="molecule type" value="Genomic_DNA"/>
</dbReference>
<gene>
    <name evidence="1" type="ORF">rCG_22679</name>
</gene>
<evidence type="ECO:0000313" key="2">
    <source>
        <dbReference type="Proteomes" id="UP000234681"/>
    </source>
</evidence>
<name>A6KNQ2_RAT</name>
<evidence type="ECO:0000313" key="1">
    <source>
        <dbReference type="EMBL" id="EDL75871.1"/>
    </source>
</evidence>
<proteinExistence type="predicted"/>
<protein>
    <submittedName>
        <fullName evidence="1">RCG22679</fullName>
    </submittedName>
</protein>
<organism evidence="1 2">
    <name type="scientific">Rattus norvegicus</name>
    <name type="common">Rat</name>
    <dbReference type="NCBI Taxonomy" id="10116"/>
    <lineage>
        <taxon>Eukaryota</taxon>
        <taxon>Metazoa</taxon>
        <taxon>Chordata</taxon>
        <taxon>Craniata</taxon>
        <taxon>Vertebrata</taxon>
        <taxon>Euteleostomi</taxon>
        <taxon>Mammalia</taxon>
        <taxon>Eutheria</taxon>
        <taxon>Euarchontoglires</taxon>
        <taxon>Glires</taxon>
        <taxon>Rodentia</taxon>
        <taxon>Myomorpha</taxon>
        <taxon>Muroidea</taxon>
        <taxon>Muridae</taxon>
        <taxon>Murinae</taxon>
        <taxon>Rattus</taxon>
    </lineage>
</organism>